<protein>
    <recommendedName>
        <fullName evidence="3">Apea-like HEPN domain-containing protein</fullName>
    </recommendedName>
</protein>
<evidence type="ECO:0000313" key="2">
    <source>
        <dbReference type="Proteomes" id="UP000825078"/>
    </source>
</evidence>
<dbReference type="EMBL" id="AP024613">
    <property type="protein sequence ID" value="BCV45422.1"/>
    <property type="molecule type" value="Genomic_DNA"/>
</dbReference>
<accession>A0AAD1NPD7</accession>
<evidence type="ECO:0000313" key="1">
    <source>
        <dbReference type="EMBL" id="BCV45422.1"/>
    </source>
</evidence>
<gene>
    <name evidence="1" type="ORF">TUM17379_24400</name>
</gene>
<evidence type="ECO:0008006" key="3">
    <source>
        <dbReference type="Google" id="ProtNLM"/>
    </source>
</evidence>
<dbReference type="Proteomes" id="UP000825078">
    <property type="component" value="Chromosome"/>
</dbReference>
<reference evidence="1" key="1">
    <citation type="submission" date="2021-05" db="EMBL/GenBank/DDBJ databases">
        <title>Molecular characterization for Shewanella algae harboring chromosomal blaOXA-55-like strains isolated from clinical and environment sample.</title>
        <authorList>
            <person name="Ohama Y."/>
            <person name="Aoki K."/>
            <person name="Harada S."/>
            <person name="Moriya K."/>
            <person name="Ishii Y."/>
            <person name="Tateda K."/>
        </authorList>
    </citation>
    <scope>NUCLEOTIDE SEQUENCE</scope>
    <source>
        <strain evidence="1">TUM17379</strain>
    </source>
</reference>
<dbReference type="RefSeq" id="WP_208248832.1">
    <property type="nucleotide sequence ID" value="NZ_AP024613.1"/>
</dbReference>
<proteinExistence type="predicted"/>
<organism evidence="1 2">
    <name type="scientific">Shewanella algae</name>
    <dbReference type="NCBI Taxonomy" id="38313"/>
    <lineage>
        <taxon>Bacteria</taxon>
        <taxon>Pseudomonadati</taxon>
        <taxon>Pseudomonadota</taxon>
        <taxon>Gammaproteobacteria</taxon>
        <taxon>Alteromonadales</taxon>
        <taxon>Shewanellaceae</taxon>
        <taxon>Shewanella</taxon>
    </lineage>
</organism>
<name>A0AAD1NPD7_9GAMM</name>
<sequence length="450" mass="50409">MFEIHPSAEENFNLKASSLIKNIEAIPHQGKSAPKFETEVHVGTTITDKDIIGDLQEKTSDYRGCTVARFFISKGVRYGLENESHKSLVDLAEKIQRLPAFRDRLSHDFIEEAIFKWLGNSFSENDQEESFISALIEEAKEAVKPVTVYVPIANMVVERPFSFCGVVICNITKSLVDEIAATGSSIEDEEQKKNAEIFFEKFRADYQGYAAVEIKLNCEPNFANDLAIMTAQRVTGFLGIYSGAMLMPDIKCICKIKGTENLAQSTTISIFESNSFSVTHGILDKASMRSWHISEKDIEEYAKCGLGVLSDLAVKEKPTEFESLILNTSTLYSKAAFTAEPLEKLVYILSALESTLLKNENEPIQQNLAERLAIFTSQELPERKSIVKAVKSVYGLRSRYLHHGHTSGELEGLAEFLLHVWIFYIKLLGASQSFTNKSEFLEAIDDHKLG</sequence>
<dbReference type="AlphaFoldDB" id="A0AAD1NPD7"/>